<gene>
    <name evidence="2" type="ORF">CHARACLAT_000902</name>
</gene>
<dbReference type="EMBL" id="JAHUTJ010024624">
    <property type="protein sequence ID" value="MED6272848.1"/>
    <property type="molecule type" value="Genomic_DNA"/>
</dbReference>
<protein>
    <submittedName>
        <fullName evidence="2">Uncharacterized protein</fullName>
    </submittedName>
</protein>
<dbReference type="Proteomes" id="UP001352852">
    <property type="component" value="Unassembled WGS sequence"/>
</dbReference>
<keyword evidence="3" id="KW-1185">Reference proteome</keyword>
<feature type="compositionally biased region" description="Basic and acidic residues" evidence="1">
    <location>
        <begin position="42"/>
        <end position="59"/>
    </location>
</feature>
<sequence>MKAFPPPEIQGEKNAWKIPISVPFSPISATPVEPGPSCEPSFTRKESPGADPRPDEAKKKSGAGGLNSSNPDKVHVKCPQKSVRKAQQTSISSRRQRGCP</sequence>
<feature type="region of interest" description="Disordered" evidence="1">
    <location>
        <begin position="24"/>
        <end position="100"/>
    </location>
</feature>
<comment type="caution">
    <text evidence="2">The sequence shown here is derived from an EMBL/GenBank/DDBJ whole genome shotgun (WGS) entry which is preliminary data.</text>
</comment>
<organism evidence="2 3">
    <name type="scientific">Characodon lateralis</name>
    <dbReference type="NCBI Taxonomy" id="208331"/>
    <lineage>
        <taxon>Eukaryota</taxon>
        <taxon>Metazoa</taxon>
        <taxon>Chordata</taxon>
        <taxon>Craniata</taxon>
        <taxon>Vertebrata</taxon>
        <taxon>Euteleostomi</taxon>
        <taxon>Actinopterygii</taxon>
        <taxon>Neopterygii</taxon>
        <taxon>Teleostei</taxon>
        <taxon>Neoteleostei</taxon>
        <taxon>Acanthomorphata</taxon>
        <taxon>Ovalentaria</taxon>
        <taxon>Atherinomorphae</taxon>
        <taxon>Cyprinodontiformes</taxon>
        <taxon>Goodeidae</taxon>
        <taxon>Characodon</taxon>
    </lineage>
</organism>
<reference evidence="2 3" key="1">
    <citation type="submission" date="2021-06" db="EMBL/GenBank/DDBJ databases">
        <authorList>
            <person name="Palmer J.M."/>
        </authorList>
    </citation>
    <scope>NUCLEOTIDE SEQUENCE [LARGE SCALE GENOMIC DNA]</scope>
    <source>
        <strain evidence="2 3">CL_MEX2019</strain>
        <tissue evidence="2">Muscle</tissue>
    </source>
</reference>
<name>A0ABU7DGN6_9TELE</name>
<proteinExistence type="predicted"/>
<evidence type="ECO:0000256" key="1">
    <source>
        <dbReference type="SAM" id="MobiDB-lite"/>
    </source>
</evidence>
<evidence type="ECO:0000313" key="3">
    <source>
        <dbReference type="Proteomes" id="UP001352852"/>
    </source>
</evidence>
<accession>A0ABU7DGN6</accession>
<evidence type="ECO:0000313" key="2">
    <source>
        <dbReference type="EMBL" id="MED6272848.1"/>
    </source>
</evidence>